<dbReference type="InParanoid" id="A0A0C2YQ41"/>
<reference evidence="2 3" key="1">
    <citation type="submission" date="2014-04" db="EMBL/GenBank/DDBJ databases">
        <authorList>
            <consortium name="DOE Joint Genome Institute"/>
            <person name="Kuo A."/>
            <person name="Kohler A."/>
            <person name="Nagy L.G."/>
            <person name="Floudas D."/>
            <person name="Copeland A."/>
            <person name="Barry K.W."/>
            <person name="Cichocki N."/>
            <person name="Veneault-Fourrey C."/>
            <person name="LaButti K."/>
            <person name="Lindquist E.A."/>
            <person name="Lipzen A."/>
            <person name="Lundell T."/>
            <person name="Morin E."/>
            <person name="Murat C."/>
            <person name="Sun H."/>
            <person name="Tunlid A."/>
            <person name="Henrissat B."/>
            <person name="Grigoriev I.V."/>
            <person name="Hibbett D.S."/>
            <person name="Martin F."/>
            <person name="Nordberg H.P."/>
            <person name="Cantor M.N."/>
            <person name="Hua S.X."/>
        </authorList>
    </citation>
    <scope>NUCLEOTIDE SEQUENCE [LARGE SCALE GENOMIC DNA]</scope>
    <source>
        <strain evidence="2 3">Foug A</strain>
    </source>
</reference>
<dbReference type="EMBL" id="KN822236">
    <property type="protein sequence ID" value="KIM51858.1"/>
    <property type="molecule type" value="Genomic_DNA"/>
</dbReference>
<reference evidence="3" key="2">
    <citation type="submission" date="2015-01" db="EMBL/GenBank/DDBJ databases">
        <title>Evolutionary Origins and Diversification of the Mycorrhizal Mutualists.</title>
        <authorList>
            <consortium name="DOE Joint Genome Institute"/>
            <consortium name="Mycorrhizal Genomics Consortium"/>
            <person name="Kohler A."/>
            <person name="Kuo A."/>
            <person name="Nagy L.G."/>
            <person name="Floudas D."/>
            <person name="Copeland A."/>
            <person name="Barry K.W."/>
            <person name="Cichocki N."/>
            <person name="Veneault-Fourrey C."/>
            <person name="LaButti K."/>
            <person name="Lindquist E.A."/>
            <person name="Lipzen A."/>
            <person name="Lundell T."/>
            <person name="Morin E."/>
            <person name="Murat C."/>
            <person name="Riley R."/>
            <person name="Ohm R."/>
            <person name="Sun H."/>
            <person name="Tunlid A."/>
            <person name="Henrissat B."/>
            <person name="Grigoriev I.V."/>
            <person name="Hibbett D.S."/>
            <person name="Martin F."/>
        </authorList>
    </citation>
    <scope>NUCLEOTIDE SEQUENCE [LARGE SCALE GENOMIC DNA]</scope>
    <source>
        <strain evidence="3">Foug A</strain>
    </source>
</reference>
<protein>
    <submittedName>
        <fullName evidence="2">Uncharacterized protein</fullName>
    </submittedName>
</protein>
<organism evidence="2 3">
    <name type="scientific">Scleroderma citrinum Foug A</name>
    <dbReference type="NCBI Taxonomy" id="1036808"/>
    <lineage>
        <taxon>Eukaryota</taxon>
        <taxon>Fungi</taxon>
        <taxon>Dikarya</taxon>
        <taxon>Basidiomycota</taxon>
        <taxon>Agaricomycotina</taxon>
        <taxon>Agaricomycetes</taxon>
        <taxon>Agaricomycetidae</taxon>
        <taxon>Boletales</taxon>
        <taxon>Sclerodermatineae</taxon>
        <taxon>Sclerodermataceae</taxon>
        <taxon>Scleroderma</taxon>
    </lineage>
</organism>
<name>A0A0C2YQ41_9AGAM</name>
<evidence type="ECO:0000313" key="3">
    <source>
        <dbReference type="Proteomes" id="UP000053989"/>
    </source>
</evidence>
<dbReference type="HOGENOM" id="CLU_1620036_0_0_1"/>
<dbReference type="AlphaFoldDB" id="A0A0C2YQ41"/>
<gene>
    <name evidence="2" type="ORF">SCLCIDRAFT_33122</name>
</gene>
<sequence>MSLNIMHDGRMDLTLIQDLWRDSRNYAHETQASSNNFELATMVVDGPSVETSPEAEALIGREEKQLGSPSSSAMQVTSKTLTPAANDTPRPSNPSTPQPSTTVETLPDLAPLTKMIASGLNNIEECLQQLHQQIHTLLFYHFWHFYHFPCFVCFAEHGKSSSIL</sequence>
<dbReference type="Proteomes" id="UP000053989">
    <property type="component" value="Unassembled WGS sequence"/>
</dbReference>
<evidence type="ECO:0000313" key="2">
    <source>
        <dbReference type="EMBL" id="KIM51858.1"/>
    </source>
</evidence>
<evidence type="ECO:0000256" key="1">
    <source>
        <dbReference type="SAM" id="MobiDB-lite"/>
    </source>
</evidence>
<proteinExistence type="predicted"/>
<accession>A0A0C2YQ41</accession>
<keyword evidence="3" id="KW-1185">Reference proteome</keyword>
<feature type="compositionally biased region" description="Polar residues" evidence="1">
    <location>
        <begin position="67"/>
        <end position="85"/>
    </location>
</feature>
<feature type="region of interest" description="Disordered" evidence="1">
    <location>
        <begin position="61"/>
        <end position="107"/>
    </location>
</feature>